<keyword evidence="3" id="KW-1185">Reference proteome</keyword>
<protein>
    <recommendedName>
        <fullName evidence="1">RAP domain-containing protein</fullName>
    </recommendedName>
</protein>
<reference evidence="2" key="1">
    <citation type="submission" date="2024-02" db="EMBL/GenBank/DDBJ databases">
        <authorList>
            <consortium name="ELIXIR-Norway"/>
            <consortium name="Elixir Norway"/>
        </authorList>
    </citation>
    <scope>NUCLEOTIDE SEQUENCE</scope>
</reference>
<feature type="domain" description="RAP" evidence="1">
    <location>
        <begin position="287"/>
        <end position="345"/>
    </location>
</feature>
<gene>
    <name evidence="2" type="ORF">CSSPTR1EN2_LOCUS14103</name>
</gene>
<evidence type="ECO:0000313" key="3">
    <source>
        <dbReference type="Proteomes" id="UP001497512"/>
    </source>
</evidence>
<dbReference type="Pfam" id="PF08373">
    <property type="entry name" value="RAP"/>
    <property type="match status" value="1"/>
</dbReference>
<organism evidence="2 3">
    <name type="scientific">Sphagnum troendelagicum</name>
    <dbReference type="NCBI Taxonomy" id="128251"/>
    <lineage>
        <taxon>Eukaryota</taxon>
        <taxon>Viridiplantae</taxon>
        <taxon>Streptophyta</taxon>
        <taxon>Embryophyta</taxon>
        <taxon>Bryophyta</taxon>
        <taxon>Sphagnophytina</taxon>
        <taxon>Sphagnopsida</taxon>
        <taxon>Sphagnales</taxon>
        <taxon>Sphagnaceae</taxon>
        <taxon>Sphagnum</taxon>
    </lineage>
</organism>
<dbReference type="Proteomes" id="UP001497512">
    <property type="component" value="Chromosome 3"/>
</dbReference>
<accession>A0ABP0UCN5</accession>
<dbReference type="InterPro" id="IPR013584">
    <property type="entry name" value="RAP"/>
</dbReference>
<dbReference type="PANTHER" id="PTHR21228">
    <property type="entry name" value="FAST LEU-RICH DOMAIN-CONTAINING"/>
    <property type="match status" value="1"/>
</dbReference>
<sequence length="351" mass="39476">MDQASMSKSERLAFARRKEMVKLQNAAIKALPKSSVQGISNIAWALSKIGGSAIYFGEMDIVAKAASDCVEEFKPQNLANTAGAFASMQHLSSPLFSSMSQQASLVAADFQPRELVQFLWAFACMNHPLDAFFDSLDSLVQKESSMNTSLFKNLSQQQLASIAWSCTVLAQLERPWFAHLWTTLADHADSWVIDVDDRQVKGARHLSQLYQTNLSLQLEYPNLNLSIGSELERVLSEAWQKEKVNSKCSSIHHKEVDRLLVGTGRDWVCEYTGAEYSVDLALVESKIALEIDGPTHFARNADVLLGHTVLKRRLLSASGWTVIPLPYQEWQELRGEQERMQYLHQVLHDYL</sequence>
<name>A0ABP0UCN5_9BRYO</name>
<evidence type="ECO:0000313" key="2">
    <source>
        <dbReference type="EMBL" id="CAK9218675.1"/>
    </source>
</evidence>
<dbReference type="InterPro" id="IPR050870">
    <property type="entry name" value="FAST_kinase"/>
</dbReference>
<dbReference type="PANTHER" id="PTHR21228:SF40">
    <property type="entry name" value="LD45607P"/>
    <property type="match status" value="1"/>
</dbReference>
<dbReference type="PROSITE" id="PS51286">
    <property type="entry name" value="RAP"/>
    <property type="match status" value="1"/>
</dbReference>
<dbReference type="EMBL" id="OZ019895">
    <property type="protein sequence ID" value="CAK9218675.1"/>
    <property type="molecule type" value="Genomic_DNA"/>
</dbReference>
<evidence type="ECO:0000259" key="1">
    <source>
        <dbReference type="PROSITE" id="PS51286"/>
    </source>
</evidence>
<dbReference type="SMART" id="SM00952">
    <property type="entry name" value="RAP"/>
    <property type="match status" value="1"/>
</dbReference>
<proteinExistence type="predicted"/>